<organism evidence="1 2">
    <name type="scientific">Candidatus Nomurabacteria bacterium GW2011_GWF2_40_12</name>
    <dbReference type="NCBI Taxonomy" id="1618776"/>
    <lineage>
        <taxon>Bacteria</taxon>
        <taxon>Candidatus Nomuraibacteriota</taxon>
    </lineage>
</organism>
<gene>
    <name evidence="1" type="ORF">UT78_C0014G0002</name>
</gene>
<protein>
    <submittedName>
        <fullName evidence="1">Uncharacterized protein</fullName>
    </submittedName>
</protein>
<proteinExistence type="predicted"/>
<name>A0A0G0QQZ3_9BACT</name>
<dbReference type="AlphaFoldDB" id="A0A0G0QQZ3"/>
<dbReference type="EMBL" id="LBYC01000014">
    <property type="protein sequence ID" value="KKR42859.1"/>
    <property type="molecule type" value="Genomic_DNA"/>
</dbReference>
<evidence type="ECO:0000313" key="2">
    <source>
        <dbReference type="Proteomes" id="UP000034301"/>
    </source>
</evidence>
<evidence type="ECO:0000313" key="1">
    <source>
        <dbReference type="EMBL" id="KKR42859.1"/>
    </source>
</evidence>
<comment type="caution">
    <text evidence="1">The sequence shown here is derived from an EMBL/GenBank/DDBJ whole genome shotgun (WGS) entry which is preliminary data.</text>
</comment>
<sequence>MKESRSDLEVNEKIASPFEAREMNFPEVGEAIRMLKEKGATAGVVNFGREYKLLFTLDDLLKNPTGDTISAQNIVDSLFPNQMMDKNYCVAIRDGKVVTLSGNLKEIQREKREKIGFNVSGRDRIMEEFGGEDKIIASFLEALGGKKDEIREFMDRRRNYFKQFKVPSK</sequence>
<accession>A0A0G0QQZ3</accession>
<dbReference type="Proteomes" id="UP000034301">
    <property type="component" value="Unassembled WGS sequence"/>
</dbReference>
<reference evidence="1 2" key="1">
    <citation type="journal article" date="2015" name="Nature">
        <title>rRNA introns, odd ribosomes, and small enigmatic genomes across a large radiation of phyla.</title>
        <authorList>
            <person name="Brown C.T."/>
            <person name="Hug L.A."/>
            <person name="Thomas B.C."/>
            <person name="Sharon I."/>
            <person name="Castelle C.J."/>
            <person name="Singh A."/>
            <person name="Wilkins M.J."/>
            <person name="Williams K.H."/>
            <person name="Banfield J.F."/>
        </authorList>
    </citation>
    <scope>NUCLEOTIDE SEQUENCE [LARGE SCALE GENOMIC DNA]</scope>
</reference>